<sequence>MAWLSLKQVKKFNEIKEGVEKIKNGDIHYTIKTTGKSEFGILAANINDIGQGLKEAVDNEVKNERLKTELITNVSHDIRTPLT</sequence>
<keyword evidence="16" id="KW-1185">Reference proteome</keyword>
<organism evidence="15 16">
    <name type="scientific">Clostridium grantii DSM 8605</name>
    <dbReference type="NCBI Taxonomy" id="1121316"/>
    <lineage>
        <taxon>Bacteria</taxon>
        <taxon>Bacillati</taxon>
        <taxon>Bacillota</taxon>
        <taxon>Clostridia</taxon>
        <taxon>Eubacteriales</taxon>
        <taxon>Clostridiaceae</taxon>
        <taxon>Clostridium</taxon>
    </lineage>
</organism>
<keyword evidence="6" id="KW-0808">Transferase</keyword>
<dbReference type="PANTHER" id="PTHR45528">
    <property type="entry name" value="SENSOR HISTIDINE KINASE CPXA"/>
    <property type="match status" value="1"/>
</dbReference>
<evidence type="ECO:0000256" key="10">
    <source>
        <dbReference type="ARBA" id="ARBA00022840"/>
    </source>
</evidence>
<dbReference type="GO" id="GO:0005524">
    <property type="term" value="F:ATP binding"/>
    <property type="evidence" value="ECO:0007669"/>
    <property type="project" value="UniProtKB-KW"/>
</dbReference>
<dbReference type="EC" id="2.7.13.3" evidence="3"/>
<evidence type="ECO:0000256" key="6">
    <source>
        <dbReference type="ARBA" id="ARBA00022679"/>
    </source>
</evidence>
<keyword evidence="8" id="KW-0547">Nucleotide-binding</keyword>
<keyword evidence="5" id="KW-0597">Phosphoprotein</keyword>
<dbReference type="Gene3D" id="1.10.287.130">
    <property type="match status" value="1"/>
</dbReference>
<dbReference type="InterPro" id="IPR036097">
    <property type="entry name" value="HisK_dim/P_sf"/>
</dbReference>
<dbReference type="InterPro" id="IPR003661">
    <property type="entry name" value="HisK_dim/P_dom"/>
</dbReference>
<evidence type="ECO:0000256" key="7">
    <source>
        <dbReference type="ARBA" id="ARBA00022692"/>
    </source>
</evidence>
<dbReference type="SUPFAM" id="SSF158472">
    <property type="entry name" value="HAMP domain-like"/>
    <property type="match status" value="1"/>
</dbReference>
<dbReference type="Gene3D" id="6.10.340.10">
    <property type="match status" value="1"/>
</dbReference>
<dbReference type="InterPro" id="IPR050398">
    <property type="entry name" value="HssS/ArlS-like"/>
</dbReference>
<dbReference type="GO" id="GO:0000155">
    <property type="term" value="F:phosphorelay sensor kinase activity"/>
    <property type="evidence" value="ECO:0007669"/>
    <property type="project" value="InterPro"/>
</dbReference>
<dbReference type="PROSITE" id="PS50885">
    <property type="entry name" value="HAMP"/>
    <property type="match status" value="1"/>
</dbReference>
<dbReference type="CDD" id="cd06225">
    <property type="entry name" value="HAMP"/>
    <property type="match status" value="1"/>
</dbReference>
<reference evidence="15 16" key="1">
    <citation type="submission" date="2016-11" db="EMBL/GenBank/DDBJ databases">
        <authorList>
            <person name="Jaros S."/>
            <person name="Januszkiewicz K."/>
            <person name="Wedrychowicz H."/>
        </authorList>
    </citation>
    <scope>NUCLEOTIDE SEQUENCE [LARGE SCALE GENOMIC DNA]</scope>
    <source>
        <strain evidence="15 16">DSM 8605</strain>
    </source>
</reference>
<dbReference type="SUPFAM" id="SSF47384">
    <property type="entry name" value="Homodimeric domain of signal transducing histidine kinase"/>
    <property type="match status" value="1"/>
</dbReference>
<dbReference type="InterPro" id="IPR003660">
    <property type="entry name" value="HAMP_dom"/>
</dbReference>
<evidence type="ECO:0000256" key="13">
    <source>
        <dbReference type="ARBA" id="ARBA00023136"/>
    </source>
</evidence>
<accession>A0A1M5VDU2</accession>
<evidence type="ECO:0000256" key="9">
    <source>
        <dbReference type="ARBA" id="ARBA00022777"/>
    </source>
</evidence>
<dbReference type="SMART" id="SM00304">
    <property type="entry name" value="HAMP"/>
    <property type="match status" value="1"/>
</dbReference>
<dbReference type="AlphaFoldDB" id="A0A1M5VDU2"/>
<dbReference type="STRING" id="1121316.SAMN02745207_02230"/>
<keyword evidence="13" id="KW-0472">Membrane</keyword>
<evidence type="ECO:0000256" key="11">
    <source>
        <dbReference type="ARBA" id="ARBA00022989"/>
    </source>
</evidence>
<evidence type="ECO:0000256" key="5">
    <source>
        <dbReference type="ARBA" id="ARBA00022553"/>
    </source>
</evidence>
<keyword evidence="11" id="KW-1133">Transmembrane helix</keyword>
<evidence type="ECO:0000256" key="8">
    <source>
        <dbReference type="ARBA" id="ARBA00022741"/>
    </source>
</evidence>
<dbReference type="Proteomes" id="UP000184447">
    <property type="component" value="Unassembled WGS sequence"/>
</dbReference>
<protein>
    <recommendedName>
        <fullName evidence="3">histidine kinase</fullName>
        <ecNumber evidence="3">2.7.13.3</ecNumber>
    </recommendedName>
</protein>
<evidence type="ECO:0000256" key="12">
    <source>
        <dbReference type="ARBA" id="ARBA00023012"/>
    </source>
</evidence>
<evidence type="ECO:0000259" key="14">
    <source>
        <dbReference type="PROSITE" id="PS50885"/>
    </source>
</evidence>
<evidence type="ECO:0000256" key="3">
    <source>
        <dbReference type="ARBA" id="ARBA00012438"/>
    </source>
</evidence>
<evidence type="ECO:0000256" key="1">
    <source>
        <dbReference type="ARBA" id="ARBA00000085"/>
    </source>
</evidence>
<proteinExistence type="predicted"/>
<evidence type="ECO:0000313" key="16">
    <source>
        <dbReference type="Proteomes" id="UP000184447"/>
    </source>
</evidence>
<comment type="catalytic activity">
    <reaction evidence="1">
        <text>ATP + protein L-histidine = ADP + protein N-phospho-L-histidine.</text>
        <dbReference type="EC" id="2.7.13.3"/>
    </reaction>
</comment>
<feature type="domain" description="HAMP" evidence="14">
    <location>
        <begin position="6"/>
        <end position="58"/>
    </location>
</feature>
<gene>
    <name evidence="15" type="ORF">SAMN02745207_02230</name>
</gene>
<dbReference type="PANTHER" id="PTHR45528:SF1">
    <property type="entry name" value="SENSOR HISTIDINE KINASE CPXA"/>
    <property type="match status" value="1"/>
</dbReference>
<keyword evidence="9" id="KW-0418">Kinase</keyword>
<name>A0A1M5VDU2_9CLOT</name>
<keyword evidence="12" id="KW-0902">Two-component regulatory system</keyword>
<keyword evidence="7" id="KW-0812">Transmembrane</keyword>
<evidence type="ECO:0000256" key="4">
    <source>
        <dbReference type="ARBA" id="ARBA00022475"/>
    </source>
</evidence>
<keyword evidence="4" id="KW-1003">Cell membrane</keyword>
<evidence type="ECO:0000256" key="2">
    <source>
        <dbReference type="ARBA" id="ARBA00004651"/>
    </source>
</evidence>
<dbReference type="Pfam" id="PF00672">
    <property type="entry name" value="HAMP"/>
    <property type="match status" value="1"/>
</dbReference>
<dbReference type="EMBL" id="FQXM01000011">
    <property type="protein sequence ID" value="SHH73294.1"/>
    <property type="molecule type" value="Genomic_DNA"/>
</dbReference>
<dbReference type="GO" id="GO:0005886">
    <property type="term" value="C:plasma membrane"/>
    <property type="evidence" value="ECO:0007669"/>
    <property type="project" value="UniProtKB-SubCell"/>
</dbReference>
<dbReference type="CDD" id="cd00082">
    <property type="entry name" value="HisKA"/>
    <property type="match status" value="1"/>
</dbReference>
<evidence type="ECO:0000313" key="15">
    <source>
        <dbReference type="EMBL" id="SHH73294.1"/>
    </source>
</evidence>
<keyword evidence="10" id="KW-0067">ATP-binding</keyword>
<comment type="subcellular location">
    <subcellularLocation>
        <location evidence="2">Cell membrane</location>
        <topology evidence="2">Multi-pass membrane protein</topology>
    </subcellularLocation>
</comment>